<dbReference type="CDD" id="cd00099">
    <property type="entry name" value="IgV"/>
    <property type="match status" value="1"/>
</dbReference>
<dbReference type="Ensembl" id="ENSORLT00000000445.2">
    <property type="protein sequence ID" value="ENSORLP00000000445.2"/>
    <property type="gene ID" value="ENSORLG00000000366.2"/>
</dbReference>
<sequence length="174" mass="19910">IKHLNEFIMAVGIAVPQTLQLSQKISITEATFGENVIMKCTTVGLEQRMVYWHKLQFGFMIQTIAFGSSPDLPLKEGFNNSRYSAKKEGNEYSLEIRNVSKEDQGTYFCQAGTSYTMTFIYGSHLVLKEKHDKKTGSLKSCPCVEMSLDIRTINLKCLNLNEKKTCMREERRVY</sequence>
<dbReference type="GeneTree" id="ENSGT01030000234530"/>
<evidence type="ECO:0000259" key="8">
    <source>
        <dbReference type="PROSITE" id="PS50835"/>
    </source>
</evidence>
<dbReference type="InterPro" id="IPR013106">
    <property type="entry name" value="Ig_V-set"/>
</dbReference>
<keyword evidence="2" id="KW-1003">Cell membrane</keyword>
<evidence type="ECO:0000256" key="4">
    <source>
        <dbReference type="ARBA" id="ARBA00022859"/>
    </source>
</evidence>
<keyword evidence="10" id="KW-1185">Reference proteome</keyword>
<dbReference type="PROSITE" id="PS50835">
    <property type="entry name" value="IG_LIKE"/>
    <property type="match status" value="1"/>
</dbReference>
<reference evidence="9" key="2">
    <citation type="submission" date="2025-08" db="UniProtKB">
        <authorList>
            <consortium name="Ensembl"/>
        </authorList>
    </citation>
    <scope>IDENTIFICATION</scope>
    <source>
        <strain evidence="9">Hd-rR</strain>
    </source>
</reference>
<comment type="subcellular location">
    <subcellularLocation>
        <location evidence="1">Cell membrane</location>
    </subcellularLocation>
</comment>
<dbReference type="InterPro" id="IPR052051">
    <property type="entry name" value="TCR_complex_component"/>
</dbReference>
<name>H2L3W5_ORYLA</name>
<gene>
    <name evidence="9" type="primary">LOC101171174</name>
</gene>
<evidence type="ECO:0000256" key="6">
    <source>
        <dbReference type="ARBA" id="ARBA00023157"/>
    </source>
</evidence>
<dbReference type="HOGENOM" id="CLU_055459_1_0_1"/>
<evidence type="ECO:0000313" key="9">
    <source>
        <dbReference type="Ensembl" id="ENSORLP00000000445.2"/>
    </source>
</evidence>
<dbReference type="Pfam" id="PF07686">
    <property type="entry name" value="V-set"/>
    <property type="match status" value="1"/>
</dbReference>
<protein>
    <recommendedName>
        <fullName evidence="8">Ig-like domain-containing protein</fullName>
    </recommendedName>
</protein>
<dbReference type="InterPro" id="IPR013783">
    <property type="entry name" value="Ig-like_fold"/>
</dbReference>
<dbReference type="InterPro" id="IPR007110">
    <property type="entry name" value="Ig-like_dom"/>
</dbReference>
<dbReference type="PANTHER" id="PTHR19433:SF127">
    <property type="entry name" value="NITR9"/>
    <property type="match status" value="1"/>
</dbReference>
<dbReference type="AlphaFoldDB" id="H2L3W5"/>
<dbReference type="SMART" id="SM00409">
    <property type="entry name" value="IG"/>
    <property type="match status" value="1"/>
</dbReference>
<organism evidence="9 10">
    <name type="scientific">Oryzias latipes</name>
    <name type="common">Japanese rice fish</name>
    <name type="synonym">Japanese killifish</name>
    <dbReference type="NCBI Taxonomy" id="8090"/>
    <lineage>
        <taxon>Eukaryota</taxon>
        <taxon>Metazoa</taxon>
        <taxon>Chordata</taxon>
        <taxon>Craniata</taxon>
        <taxon>Vertebrata</taxon>
        <taxon>Euteleostomi</taxon>
        <taxon>Actinopterygii</taxon>
        <taxon>Neopterygii</taxon>
        <taxon>Teleostei</taxon>
        <taxon>Neoteleostei</taxon>
        <taxon>Acanthomorphata</taxon>
        <taxon>Ovalentaria</taxon>
        <taxon>Atherinomorphae</taxon>
        <taxon>Beloniformes</taxon>
        <taxon>Adrianichthyidae</taxon>
        <taxon>Oryziinae</taxon>
        <taxon>Oryzias</taxon>
    </lineage>
</organism>
<keyword evidence="7" id="KW-0325">Glycoprotein</keyword>
<evidence type="ECO:0000313" key="10">
    <source>
        <dbReference type="Proteomes" id="UP000001038"/>
    </source>
</evidence>
<keyword evidence="3" id="KW-0732">Signal</keyword>
<evidence type="ECO:0000256" key="2">
    <source>
        <dbReference type="ARBA" id="ARBA00022475"/>
    </source>
</evidence>
<dbReference type="Proteomes" id="UP000001038">
    <property type="component" value="Chromosome 10"/>
</dbReference>
<evidence type="ECO:0000256" key="7">
    <source>
        <dbReference type="ARBA" id="ARBA00023180"/>
    </source>
</evidence>
<dbReference type="GO" id="GO:0005886">
    <property type="term" value="C:plasma membrane"/>
    <property type="evidence" value="ECO:0007669"/>
    <property type="project" value="UniProtKB-SubCell"/>
</dbReference>
<evidence type="ECO:0000256" key="1">
    <source>
        <dbReference type="ARBA" id="ARBA00004236"/>
    </source>
</evidence>
<keyword evidence="5" id="KW-0472">Membrane</keyword>
<dbReference type="Gene3D" id="2.60.40.10">
    <property type="entry name" value="Immunoglobulins"/>
    <property type="match status" value="1"/>
</dbReference>
<reference evidence="9" key="3">
    <citation type="submission" date="2025-09" db="UniProtKB">
        <authorList>
            <consortium name="Ensembl"/>
        </authorList>
    </citation>
    <scope>IDENTIFICATION</scope>
    <source>
        <strain evidence="9">Hd-rR</strain>
    </source>
</reference>
<dbReference type="PANTHER" id="PTHR19433">
    <property type="entry name" value="T-CELL RECEPTOR ALPHA CHAIN V REGION-RELATED"/>
    <property type="match status" value="1"/>
</dbReference>
<dbReference type="GO" id="GO:0002376">
    <property type="term" value="P:immune system process"/>
    <property type="evidence" value="ECO:0007669"/>
    <property type="project" value="UniProtKB-KW"/>
</dbReference>
<dbReference type="InterPro" id="IPR036179">
    <property type="entry name" value="Ig-like_dom_sf"/>
</dbReference>
<accession>H2L3W5</accession>
<evidence type="ECO:0000256" key="3">
    <source>
        <dbReference type="ARBA" id="ARBA00022729"/>
    </source>
</evidence>
<evidence type="ECO:0000256" key="5">
    <source>
        <dbReference type="ARBA" id="ARBA00023136"/>
    </source>
</evidence>
<dbReference type="Bgee" id="ENSORLG00000000366">
    <property type="expression patterns" value="Expressed in pharyngeal gill and 6 other cell types or tissues"/>
</dbReference>
<keyword evidence="6" id="KW-1015">Disulfide bond</keyword>
<dbReference type="SUPFAM" id="SSF48726">
    <property type="entry name" value="Immunoglobulin"/>
    <property type="match status" value="1"/>
</dbReference>
<proteinExistence type="predicted"/>
<reference evidence="9 10" key="1">
    <citation type="journal article" date="2007" name="Nature">
        <title>The medaka draft genome and insights into vertebrate genome evolution.</title>
        <authorList>
            <person name="Kasahara M."/>
            <person name="Naruse K."/>
            <person name="Sasaki S."/>
            <person name="Nakatani Y."/>
            <person name="Qu W."/>
            <person name="Ahsan B."/>
            <person name="Yamada T."/>
            <person name="Nagayasu Y."/>
            <person name="Doi K."/>
            <person name="Kasai Y."/>
            <person name="Jindo T."/>
            <person name="Kobayashi D."/>
            <person name="Shimada A."/>
            <person name="Toyoda A."/>
            <person name="Kuroki Y."/>
            <person name="Fujiyama A."/>
            <person name="Sasaki T."/>
            <person name="Shimizu A."/>
            <person name="Asakawa S."/>
            <person name="Shimizu N."/>
            <person name="Hashimoto S."/>
            <person name="Yang J."/>
            <person name="Lee Y."/>
            <person name="Matsushima K."/>
            <person name="Sugano S."/>
            <person name="Sakaizumi M."/>
            <person name="Narita T."/>
            <person name="Ohishi K."/>
            <person name="Haga S."/>
            <person name="Ohta F."/>
            <person name="Nomoto H."/>
            <person name="Nogata K."/>
            <person name="Morishita T."/>
            <person name="Endo T."/>
            <person name="Shin-I T."/>
            <person name="Takeda H."/>
            <person name="Morishita S."/>
            <person name="Kohara Y."/>
        </authorList>
    </citation>
    <scope>NUCLEOTIDE SEQUENCE [LARGE SCALE GENOMIC DNA]</scope>
    <source>
        <strain evidence="9 10">Hd-rR</strain>
    </source>
</reference>
<keyword evidence="4" id="KW-0391">Immunity</keyword>
<feature type="domain" description="Ig-like" evidence="8">
    <location>
        <begin position="16"/>
        <end position="111"/>
    </location>
</feature>
<dbReference type="InterPro" id="IPR003599">
    <property type="entry name" value="Ig_sub"/>
</dbReference>